<dbReference type="PANTHER" id="PTHR10742">
    <property type="entry name" value="FLAVIN MONOAMINE OXIDASE"/>
    <property type="match status" value="1"/>
</dbReference>
<feature type="compositionally biased region" description="Low complexity" evidence="1">
    <location>
        <begin position="328"/>
        <end position="338"/>
    </location>
</feature>
<name>A0A6A6HIW1_VIRVR</name>
<dbReference type="GO" id="GO:0016491">
    <property type="term" value="F:oxidoreductase activity"/>
    <property type="evidence" value="ECO:0007669"/>
    <property type="project" value="InterPro"/>
</dbReference>
<proteinExistence type="predicted"/>
<dbReference type="GO" id="GO:0003682">
    <property type="term" value="F:chromatin binding"/>
    <property type="evidence" value="ECO:0007669"/>
    <property type="project" value="TreeGrafter"/>
</dbReference>
<accession>A0A6A6HIW1</accession>
<dbReference type="Pfam" id="PF01593">
    <property type="entry name" value="Amino_oxidase"/>
    <property type="match status" value="1"/>
</dbReference>
<dbReference type="PRINTS" id="PR00419">
    <property type="entry name" value="ADXRDTASE"/>
</dbReference>
<evidence type="ECO:0000259" key="2">
    <source>
        <dbReference type="Pfam" id="PF01593"/>
    </source>
</evidence>
<dbReference type="InterPro" id="IPR036188">
    <property type="entry name" value="FAD/NAD-bd_sf"/>
</dbReference>
<evidence type="ECO:0000313" key="4">
    <source>
        <dbReference type="Proteomes" id="UP000800092"/>
    </source>
</evidence>
<protein>
    <submittedName>
        <fullName evidence="3">Amine oxidase</fullName>
    </submittedName>
</protein>
<dbReference type="InterPro" id="IPR002937">
    <property type="entry name" value="Amino_oxidase"/>
</dbReference>
<organism evidence="3 4">
    <name type="scientific">Viridothelium virens</name>
    <name type="common">Speckled blister lichen</name>
    <name type="synonym">Trypethelium virens</name>
    <dbReference type="NCBI Taxonomy" id="1048519"/>
    <lineage>
        <taxon>Eukaryota</taxon>
        <taxon>Fungi</taxon>
        <taxon>Dikarya</taxon>
        <taxon>Ascomycota</taxon>
        <taxon>Pezizomycotina</taxon>
        <taxon>Dothideomycetes</taxon>
        <taxon>Dothideomycetes incertae sedis</taxon>
        <taxon>Trypetheliales</taxon>
        <taxon>Trypetheliaceae</taxon>
        <taxon>Viridothelium</taxon>
    </lineage>
</organism>
<dbReference type="SUPFAM" id="SSF51905">
    <property type="entry name" value="FAD/NAD(P)-binding domain"/>
    <property type="match status" value="1"/>
</dbReference>
<feature type="region of interest" description="Disordered" evidence="1">
    <location>
        <begin position="317"/>
        <end position="345"/>
    </location>
</feature>
<sequence>MLRRVLSRSSKPRICVVGAGVAGLRCADFLLEKGFNVTVLEARDRFGGRLWQTKLQSHLVDLGPNWIHGTDDNPILDLAKETNTRLHGWEEREAMFNPNGHLLPFPYAKELSESFWEIIMDAFKYSNDHGTTIPSSQSLWDFIQEKAEGLFRDLPKEEAIRKREDLLRVSEMWGAFIGGTVQQQSLKFFWLEECIEGENPFCAETYYKILHRIAEPVKKANVIRYNRIVTSIDCDGSAHRPQVSVETADGQMDTFDEVVVTAPLGWLKRNTEVFKPALPGRLHRAINSVGYGNLDKVYITFPRAFWDVPLEGEASMTHDHAHDDPLKTAPNTTATTAPLHQSTDPSAPISSHFAGFMEWGTPTYAPGNPKQWSQEGINLAALPESCAHPTLLFYIFGPCALHIASIAASTPQSELTAALAKFFQPYYSRLPNYDIRSSDCKPLEALATAWANDEFAGYGSYSNFPVGLEEADKDVEVMREGTPERGLWFAGEHTAPFVALGTVTGAWWSGEGVAKRIARLYEMNRENGVGVEEGIRGAEKSD</sequence>
<dbReference type="Proteomes" id="UP000800092">
    <property type="component" value="Unassembled WGS sequence"/>
</dbReference>
<feature type="compositionally biased region" description="Basic and acidic residues" evidence="1">
    <location>
        <begin position="317"/>
        <end position="326"/>
    </location>
</feature>
<dbReference type="OrthoDB" id="5046242at2759"/>
<dbReference type="InterPro" id="IPR050281">
    <property type="entry name" value="Flavin_monoamine_oxidase"/>
</dbReference>
<evidence type="ECO:0000313" key="3">
    <source>
        <dbReference type="EMBL" id="KAF2238046.1"/>
    </source>
</evidence>
<evidence type="ECO:0000256" key="1">
    <source>
        <dbReference type="SAM" id="MobiDB-lite"/>
    </source>
</evidence>
<gene>
    <name evidence="3" type="ORF">EV356DRAFT_440854</name>
</gene>
<reference evidence="3" key="1">
    <citation type="journal article" date="2020" name="Stud. Mycol.">
        <title>101 Dothideomycetes genomes: a test case for predicting lifestyles and emergence of pathogens.</title>
        <authorList>
            <person name="Haridas S."/>
            <person name="Albert R."/>
            <person name="Binder M."/>
            <person name="Bloem J."/>
            <person name="Labutti K."/>
            <person name="Salamov A."/>
            <person name="Andreopoulos B."/>
            <person name="Baker S."/>
            <person name="Barry K."/>
            <person name="Bills G."/>
            <person name="Bluhm B."/>
            <person name="Cannon C."/>
            <person name="Castanera R."/>
            <person name="Culley D."/>
            <person name="Daum C."/>
            <person name="Ezra D."/>
            <person name="Gonzalez J."/>
            <person name="Henrissat B."/>
            <person name="Kuo A."/>
            <person name="Liang C."/>
            <person name="Lipzen A."/>
            <person name="Lutzoni F."/>
            <person name="Magnuson J."/>
            <person name="Mondo S."/>
            <person name="Nolan M."/>
            <person name="Ohm R."/>
            <person name="Pangilinan J."/>
            <person name="Park H.-J."/>
            <person name="Ramirez L."/>
            <person name="Alfaro M."/>
            <person name="Sun H."/>
            <person name="Tritt A."/>
            <person name="Yoshinaga Y."/>
            <person name="Zwiers L.-H."/>
            <person name="Turgeon B."/>
            <person name="Goodwin S."/>
            <person name="Spatafora J."/>
            <person name="Crous P."/>
            <person name="Grigoriev I."/>
        </authorList>
    </citation>
    <scope>NUCLEOTIDE SEQUENCE</scope>
    <source>
        <strain evidence="3">Tuck. ex Michener</strain>
    </source>
</reference>
<dbReference type="AlphaFoldDB" id="A0A6A6HIW1"/>
<keyword evidence="4" id="KW-1185">Reference proteome</keyword>
<dbReference type="Gene3D" id="3.50.50.60">
    <property type="entry name" value="FAD/NAD(P)-binding domain"/>
    <property type="match status" value="1"/>
</dbReference>
<dbReference type="SUPFAM" id="SSF54373">
    <property type="entry name" value="FAD-linked reductases, C-terminal domain"/>
    <property type="match status" value="1"/>
</dbReference>
<dbReference type="GO" id="GO:0050660">
    <property type="term" value="F:flavin adenine dinucleotide binding"/>
    <property type="evidence" value="ECO:0007669"/>
    <property type="project" value="TreeGrafter"/>
</dbReference>
<feature type="domain" description="Amine oxidase" evidence="2">
    <location>
        <begin position="21"/>
        <end position="517"/>
    </location>
</feature>
<dbReference type="EMBL" id="ML991777">
    <property type="protein sequence ID" value="KAF2238046.1"/>
    <property type="molecule type" value="Genomic_DNA"/>
</dbReference>
<dbReference type="GO" id="GO:0006338">
    <property type="term" value="P:chromatin remodeling"/>
    <property type="evidence" value="ECO:0007669"/>
    <property type="project" value="TreeGrafter"/>
</dbReference>
<dbReference type="PANTHER" id="PTHR10742:SF414">
    <property type="entry name" value="CONTAINING AMINE OXIDASE, PUTATIVE (AFU_ORTHOLOGUE AFUA_3G12150)-RELATED"/>
    <property type="match status" value="1"/>
</dbReference>
<dbReference type="Gene3D" id="3.90.660.10">
    <property type="match status" value="1"/>
</dbReference>